<dbReference type="eggNOG" id="COG0457">
    <property type="taxonomic scope" value="Bacteria"/>
</dbReference>
<evidence type="ECO:0000256" key="2">
    <source>
        <dbReference type="ARBA" id="ARBA00022803"/>
    </source>
</evidence>
<protein>
    <submittedName>
        <fullName evidence="5">TPR repeat</fullName>
    </submittedName>
</protein>
<proteinExistence type="predicted"/>
<sequence>MIYRFLILILTLLISIQGVAKASTNNMVNDTLPCTNEVSLTIATESLFSTPYSSTHLIVSNIFNNYYSGQSYIGSIFPAETQNKYQQAIVEYEKGNIESNQQQWDEALGHYKKAVQIYPNLIFARVNIPLIYYQNDHKLEAIKEMRYLLKKYPMSADIRAALTAILWSTGQKGEAKSHWVSVAGIDDRYKNLDWIQTKRFWPPKIIMALDDFFNSK</sequence>
<evidence type="ECO:0000256" key="4">
    <source>
        <dbReference type="SAM" id="SignalP"/>
    </source>
</evidence>
<dbReference type="InterPro" id="IPR011990">
    <property type="entry name" value="TPR-like_helical_dom_sf"/>
</dbReference>
<dbReference type="Proteomes" id="UP000028922">
    <property type="component" value="Unassembled WGS sequence"/>
</dbReference>
<name>A0A086CFP5_9CHRO</name>
<dbReference type="Pfam" id="PF07719">
    <property type="entry name" value="TPR_2"/>
    <property type="match status" value="1"/>
</dbReference>
<gene>
    <name evidence="5" type="ORF">ucyna2_01186</name>
</gene>
<feature type="signal peptide" evidence="4">
    <location>
        <begin position="1"/>
        <end position="22"/>
    </location>
</feature>
<dbReference type="AlphaFoldDB" id="A0A086CFP5"/>
<evidence type="ECO:0000256" key="1">
    <source>
        <dbReference type="ARBA" id="ARBA00022737"/>
    </source>
</evidence>
<dbReference type="STRING" id="1527444.ucyna2_01186"/>
<keyword evidence="4" id="KW-0732">Signal</keyword>
<feature type="chain" id="PRO_5001805109" evidence="4">
    <location>
        <begin position="23"/>
        <end position="216"/>
    </location>
</feature>
<dbReference type="InterPro" id="IPR019734">
    <property type="entry name" value="TPR_rpt"/>
</dbReference>
<keyword evidence="1" id="KW-0677">Repeat</keyword>
<dbReference type="PROSITE" id="PS50005">
    <property type="entry name" value="TPR"/>
    <property type="match status" value="1"/>
</dbReference>
<evidence type="ECO:0000313" key="5">
    <source>
        <dbReference type="EMBL" id="KFF41009.1"/>
    </source>
</evidence>
<dbReference type="SMART" id="SM00028">
    <property type="entry name" value="TPR"/>
    <property type="match status" value="1"/>
</dbReference>
<organism evidence="5 6">
    <name type="scientific">Candidatus Atelocyanobacterium thalassa isolate SIO64986</name>
    <dbReference type="NCBI Taxonomy" id="1527444"/>
    <lineage>
        <taxon>Bacteria</taxon>
        <taxon>Bacillati</taxon>
        <taxon>Cyanobacteriota</taxon>
        <taxon>Cyanophyceae</taxon>
        <taxon>Oscillatoriophycideae</taxon>
        <taxon>Chroococcales</taxon>
        <taxon>Aphanothecaceae</taxon>
        <taxon>Candidatus Atelocyanobacterium</taxon>
        <taxon>Candidatus Atelocyanobacterium thalassae</taxon>
    </lineage>
</organism>
<accession>A0A086CFP5</accession>
<reference evidence="5 6" key="1">
    <citation type="submission" date="2014-08" db="EMBL/GenBank/DDBJ databases">
        <title>Comparative genomics reveals surprising divergence of two closely related strains of uncultivated UCYN-A cyanobacteria.</title>
        <authorList>
            <person name="Bombar D."/>
            <person name="Heller P."/>
            <person name="Sanchez-Baracaldo P."/>
            <person name="Carter B.J."/>
            <person name="Zert J.P."/>
        </authorList>
    </citation>
    <scope>NUCLEOTIDE SEQUENCE [LARGE SCALE GENOMIC DNA]</scope>
</reference>
<evidence type="ECO:0000256" key="3">
    <source>
        <dbReference type="PROSITE-ProRule" id="PRU00339"/>
    </source>
</evidence>
<dbReference type="SUPFAM" id="SSF48452">
    <property type="entry name" value="TPR-like"/>
    <property type="match status" value="1"/>
</dbReference>
<evidence type="ECO:0000313" key="6">
    <source>
        <dbReference type="Proteomes" id="UP000028922"/>
    </source>
</evidence>
<dbReference type="InterPro" id="IPR013105">
    <property type="entry name" value="TPR_2"/>
</dbReference>
<keyword evidence="2 3" id="KW-0802">TPR repeat</keyword>
<comment type="caution">
    <text evidence="5">The sequence shown here is derived from an EMBL/GenBank/DDBJ whole genome shotgun (WGS) entry which is preliminary data.</text>
</comment>
<dbReference type="EMBL" id="JPSP01000017">
    <property type="protein sequence ID" value="KFF41009.1"/>
    <property type="molecule type" value="Genomic_DNA"/>
</dbReference>
<feature type="repeat" description="TPR" evidence="3">
    <location>
        <begin position="88"/>
        <end position="121"/>
    </location>
</feature>
<dbReference type="Gene3D" id="1.25.40.10">
    <property type="entry name" value="Tetratricopeptide repeat domain"/>
    <property type="match status" value="1"/>
</dbReference>